<evidence type="ECO:0000256" key="5">
    <source>
        <dbReference type="SAM" id="Phobius"/>
    </source>
</evidence>
<dbReference type="eggNOG" id="COG0840">
    <property type="taxonomic scope" value="Bacteria"/>
</dbReference>
<dbReference type="CDD" id="cd06225">
    <property type="entry name" value="HAMP"/>
    <property type="match status" value="1"/>
</dbReference>
<dbReference type="SMART" id="SM00304">
    <property type="entry name" value="HAMP"/>
    <property type="match status" value="2"/>
</dbReference>
<evidence type="ECO:0008006" key="10">
    <source>
        <dbReference type="Google" id="ProtNLM"/>
    </source>
</evidence>
<accession>T0JDM5</accession>
<evidence type="ECO:0000256" key="4">
    <source>
        <dbReference type="SAM" id="Coils"/>
    </source>
</evidence>
<comment type="caution">
    <text evidence="8">The sequence shown here is derived from an EMBL/GenBank/DDBJ whole genome shotgun (WGS) entry which is preliminary data.</text>
</comment>
<dbReference type="RefSeq" id="WP_021287861.1">
    <property type="nucleotide sequence ID" value="NZ_AUPZ01000010.1"/>
</dbReference>
<dbReference type="PROSITE" id="PS50885">
    <property type="entry name" value="HAMP"/>
    <property type="match status" value="1"/>
</dbReference>
<keyword evidence="5" id="KW-1133">Transmembrane helix</keyword>
<gene>
    <name evidence="8" type="ORF">M947_08030</name>
</gene>
<dbReference type="AlphaFoldDB" id="T0JDM5"/>
<keyword evidence="4" id="KW-0175">Coiled coil</keyword>
<keyword evidence="5" id="KW-0812">Transmembrane</keyword>
<dbReference type="EMBL" id="AUPZ01000010">
    <property type="protein sequence ID" value="EQB39100.1"/>
    <property type="molecule type" value="Genomic_DNA"/>
</dbReference>
<evidence type="ECO:0000259" key="6">
    <source>
        <dbReference type="PROSITE" id="PS50111"/>
    </source>
</evidence>
<feature type="transmembrane region" description="Helical" evidence="5">
    <location>
        <begin position="12"/>
        <end position="32"/>
    </location>
</feature>
<name>T0JDM5_9BACT</name>
<dbReference type="InterPro" id="IPR004090">
    <property type="entry name" value="Chemotax_Me-accpt_rcpt"/>
</dbReference>
<keyword evidence="9" id="KW-1185">Reference proteome</keyword>
<dbReference type="InterPro" id="IPR004089">
    <property type="entry name" value="MCPsignal_dom"/>
</dbReference>
<dbReference type="STRING" id="1172190.M947_08030"/>
<sequence>MSTISLSKQISIGFAIILLAMVIMGIIAISSMSSAISNSERLSDEYIAEVDVATSLERNFAKARIDTSKLLYSEDLAFKKEADKTMVLMFEKLDELKNISSKYPSLTVLAKDLPIIESRLNEYKVDAQEVERLFTQKEDIQKELDEKAKVFTQQTEKMFENQKKQIEQARKTDKNMQVQVERLLMANDAYDRGQELRLASFRSAAMNDITILQEALKDFDRVLEPIQKLRKGAKDMESYKKVEAATISYKDNLEAIVKINIEVESIKKKISKTALEAVKIVDEVSNAGFDGTKNMAKESIDALNGSKSMMILILIIAIMVSLGVAWYIITSGINKPLRKFKDTMLKITNEHNLTIKVDTDAPAEIRDIAVSFNEFTHQLHDLIDNTKRSSNENASIAHELSTTALGVGGNVEKSVVVTQEANQRALQIEEEIQSSIVDAQESKKEIIRANENLNTARNEMKAMNAKVQETAHTEVELSHKMTTLSQDANEVKNVLEVISDIADQTNLLALNAAIEAARAGEHGRGFAVVADEVRKLAERTQKSLVEINATINVIVQSILEASTQISDNSEDIQALATSASEVEAKINESVSIVNLAVVANDKTVRDFESTGKNVEDIAQKVSSINEISITNARNVEEIAAAAEHLNNMTEELNNKLEIFRS</sequence>
<evidence type="ECO:0000259" key="7">
    <source>
        <dbReference type="PROSITE" id="PS50885"/>
    </source>
</evidence>
<evidence type="ECO:0000256" key="3">
    <source>
        <dbReference type="PROSITE-ProRule" id="PRU00284"/>
    </source>
</evidence>
<proteinExistence type="inferred from homology"/>
<evidence type="ECO:0000313" key="8">
    <source>
        <dbReference type="EMBL" id="EQB39100.1"/>
    </source>
</evidence>
<feature type="domain" description="HAMP" evidence="7">
    <location>
        <begin position="331"/>
        <end position="384"/>
    </location>
</feature>
<reference evidence="8 9" key="1">
    <citation type="submission" date="2013-07" db="EMBL/GenBank/DDBJ databases">
        <title>Sulfurimonas hongkongensis AST-10 Genome Sequencing.</title>
        <authorList>
            <person name="Cai L."/>
            <person name="Zhang T."/>
        </authorList>
    </citation>
    <scope>NUCLEOTIDE SEQUENCE [LARGE SCALE GENOMIC DNA]</scope>
    <source>
        <strain evidence="8 9">AST-10</strain>
    </source>
</reference>
<dbReference type="PRINTS" id="PR00260">
    <property type="entry name" value="CHEMTRNSDUCR"/>
</dbReference>
<organism evidence="8 9">
    <name type="scientific">Sulfurimonas hongkongensis</name>
    <dbReference type="NCBI Taxonomy" id="1172190"/>
    <lineage>
        <taxon>Bacteria</taxon>
        <taxon>Pseudomonadati</taxon>
        <taxon>Campylobacterota</taxon>
        <taxon>Epsilonproteobacteria</taxon>
        <taxon>Campylobacterales</taxon>
        <taxon>Sulfurimonadaceae</taxon>
        <taxon>Sulfurimonas</taxon>
    </lineage>
</organism>
<dbReference type="Pfam" id="PF00672">
    <property type="entry name" value="HAMP"/>
    <property type="match status" value="1"/>
</dbReference>
<comment type="similarity">
    <text evidence="2">Belongs to the methyl-accepting chemotaxis (MCP) protein family.</text>
</comment>
<evidence type="ECO:0000313" key="9">
    <source>
        <dbReference type="Proteomes" id="UP000015520"/>
    </source>
</evidence>
<evidence type="ECO:0000256" key="1">
    <source>
        <dbReference type="ARBA" id="ARBA00023224"/>
    </source>
</evidence>
<dbReference type="Pfam" id="PF00015">
    <property type="entry name" value="MCPsignal"/>
    <property type="match status" value="1"/>
</dbReference>
<dbReference type="SMART" id="SM00283">
    <property type="entry name" value="MA"/>
    <property type="match status" value="1"/>
</dbReference>
<dbReference type="PANTHER" id="PTHR32089">
    <property type="entry name" value="METHYL-ACCEPTING CHEMOTAXIS PROTEIN MCPB"/>
    <property type="match status" value="1"/>
</dbReference>
<feature type="domain" description="Methyl-accepting transducer" evidence="6">
    <location>
        <begin position="389"/>
        <end position="646"/>
    </location>
</feature>
<dbReference type="GO" id="GO:0007165">
    <property type="term" value="P:signal transduction"/>
    <property type="evidence" value="ECO:0007669"/>
    <property type="project" value="UniProtKB-KW"/>
</dbReference>
<evidence type="ECO:0000256" key="2">
    <source>
        <dbReference type="ARBA" id="ARBA00029447"/>
    </source>
</evidence>
<dbReference type="PATRIC" id="fig|1172190.3.peg.1549"/>
<dbReference type="PROSITE" id="PS50111">
    <property type="entry name" value="CHEMOTAXIS_TRANSDUC_2"/>
    <property type="match status" value="1"/>
</dbReference>
<dbReference type="Gene3D" id="6.10.340.10">
    <property type="match status" value="1"/>
</dbReference>
<dbReference type="GO" id="GO:0004888">
    <property type="term" value="F:transmembrane signaling receptor activity"/>
    <property type="evidence" value="ECO:0007669"/>
    <property type="project" value="InterPro"/>
</dbReference>
<dbReference type="PANTHER" id="PTHR32089:SF112">
    <property type="entry name" value="LYSOZYME-LIKE PROTEIN-RELATED"/>
    <property type="match status" value="1"/>
</dbReference>
<feature type="transmembrane region" description="Helical" evidence="5">
    <location>
        <begin position="309"/>
        <end position="329"/>
    </location>
</feature>
<keyword evidence="5" id="KW-0472">Membrane</keyword>
<protein>
    <recommendedName>
        <fullName evidence="10">Methyl-accepting chemotaxis protein</fullName>
    </recommendedName>
</protein>
<dbReference type="GO" id="GO:0006935">
    <property type="term" value="P:chemotaxis"/>
    <property type="evidence" value="ECO:0007669"/>
    <property type="project" value="InterPro"/>
</dbReference>
<dbReference type="GO" id="GO:0016020">
    <property type="term" value="C:membrane"/>
    <property type="evidence" value="ECO:0007669"/>
    <property type="project" value="InterPro"/>
</dbReference>
<dbReference type="Gene3D" id="1.10.287.950">
    <property type="entry name" value="Methyl-accepting chemotaxis protein"/>
    <property type="match status" value="1"/>
</dbReference>
<dbReference type="SUPFAM" id="SSF58104">
    <property type="entry name" value="Methyl-accepting chemotaxis protein (MCP) signaling domain"/>
    <property type="match status" value="1"/>
</dbReference>
<dbReference type="Proteomes" id="UP000015520">
    <property type="component" value="Unassembled WGS sequence"/>
</dbReference>
<keyword evidence="1 3" id="KW-0807">Transducer</keyword>
<dbReference type="InterPro" id="IPR003660">
    <property type="entry name" value="HAMP_dom"/>
</dbReference>
<feature type="coiled-coil region" evidence="4">
    <location>
        <begin position="436"/>
        <end position="473"/>
    </location>
</feature>